<reference evidence="2" key="1">
    <citation type="submission" date="2018-04" db="EMBL/GenBank/DDBJ databases">
        <authorList>
            <person name="Lucker S."/>
            <person name="Sakoula D."/>
        </authorList>
    </citation>
    <scope>NUCLEOTIDE SEQUENCE [LARGE SCALE GENOMIC DNA]</scope>
</reference>
<evidence type="ECO:0000313" key="1">
    <source>
        <dbReference type="EMBL" id="SPP65180.1"/>
    </source>
</evidence>
<dbReference type="InParanoid" id="A0A330LE11"/>
<protein>
    <submittedName>
        <fullName evidence="1">Uncharacterized protein</fullName>
    </submittedName>
</protein>
<proteinExistence type="predicted"/>
<dbReference type="AlphaFoldDB" id="A0A330LE11"/>
<name>A0A330LE11_9BACT</name>
<evidence type="ECO:0000313" key="2">
    <source>
        <dbReference type="Proteomes" id="UP000248168"/>
    </source>
</evidence>
<gene>
    <name evidence="1" type="ORF">NITLEN_30094</name>
</gene>
<accession>A0A330LE11</accession>
<dbReference type="EMBL" id="OUNR01000016">
    <property type="protein sequence ID" value="SPP65180.1"/>
    <property type="molecule type" value="Genomic_DNA"/>
</dbReference>
<dbReference type="Proteomes" id="UP000248168">
    <property type="component" value="Unassembled WGS sequence"/>
</dbReference>
<keyword evidence="2" id="KW-1185">Reference proteome</keyword>
<sequence length="48" mass="5364">MELFQYRKAANIDRVKVADGEGFDGVTFRFDCLEEGLAGGQFPEKNGH</sequence>
<organism evidence="1 2">
    <name type="scientific">Nitrospira lenta</name>
    <dbReference type="NCBI Taxonomy" id="1436998"/>
    <lineage>
        <taxon>Bacteria</taxon>
        <taxon>Pseudomonadati</taxon>
        <taxon>Nitrospirota</taxon>
        <taxon>Nitrospiria</taxon>
        <taxon>Nitrospirales</taxon>
        <taxon>Nitrospiraceae</taxon>
        <taxon>Nitrospira</taxon>
    </lineage>
</organism>